<proteinExistence type="predicted"/>
<protein>
    <submittedName>
        <fullName evidence="1">Uncharacterized protein</fullName>
    </submittedName>
</protein>
<dbReference type="Proteomes" id="UP000233837">
    <property type="component" value="Unassembled WGS sequence"/>
</dbReference>
<reference evidence="1 2" key="2">
    <citation type="journal article" date="2017" name="Nature">
        <title>The Apostasia genome and the evolution of orchids.</title>
        <authorList>
            <person name="Zhang G.Q."/>
            <person name="Liu K.W."/>
            <person name="Li Z."/>
            <person name="Lohaus R."/>
            <person name="Hsiao Y.Y."/>
            <person name="Niu S.C."/>
            <person name="Wang J.Y."/>
            <person name="Lin Y.C."/>
            <person name="Xu Q."/>
            <person name="Chen L.J."/>
            <person name="Yoshida K."/>
            <person name="Fujiwara S."/>
            <person name="Wang Z.W."/>
            <person name="Zhang Y.Q."/>
            <person name="Mitsuda N."/>
            <person name="Wang M."/>
            <person name="Liu G.H."/>
            <person name="Pecoraro L."/>
            <person name="Huang H.X."/>
            <person name="Xiao X.J."/>
            <person name="Lin M."/>
            <person name="Wu X.Y."/>
            <person name="Wu W.L."/>
            <person name="Chen Y.Y."/>
            <person name="Chang S.B."/>
            <person name="Sakamoto S."/>
            <person name="Ohme-Takagi M."/>
            <person name="Yagi M."/>
            <person name="Zeng S.J."/>
            <person name="Shen C.Y."/>
            <person name="Yeh C.M."/>
            <person name="Luo Y.B."/>
            <person name="Tsai W.C."/>
            <person name="Van de Peer Y."/>
            <person name="Liu Z.J."/>
        </authorList>
    </citation>
    <scope>NUCLEOTIDE SEQUENCE [LARGE SCALE GENOMIC DNA]</scope>
    <source>
        <tissue evidence="1">The whole plant</tissue>
    </source>
</reference>
<dbReference type="AlphaFoldDB" id="A0A2I0XG79"/>
<sequence length="105" mass="11044">MAERGSGAGSRGSSGFLELQRAVRIGGGGLVRLGAGDKSVGGGWEDFRTACGRWLGELGVFLPVLFEQRVKGDGEERGSRTAGEKEKRVVRPLIVRIGGGSLCVR</sequence>
<gene>
    <name evidence="1" type="ORF">MA16_Dca022140</name>
</gene>
<evidence type="ECO:0000313" key="2">
    <source>
        <dbReference type="Proteomes" id="UP000233837"/>
    </source>
</evidence>
<name>A0A2I0XG79_9ASPA</name>
<reference evidence="1 2" key="1">
    <citation type="journal article" date="2016" name="Sci. Rep.">
        <title>The Dendrobium catenatum Lindl. genome sequence provides insights into polysaccharide synthase, floral development and adaptive evolution.</title>
        <authorList>
            <person name="Zhang G.Q."/>
            <person name="Xu Q."/>
            <person name="Bian C."/>
            <person name="Tsai W.C."/>
            <person name="Yeh C.M."/>
            <person name="Liu K.W."/>
            <person name="Yoshida K."/>
            <person name="Zhang L.S."/>
            <person name="Chang S.B."/>
            <person name="Chen F."/>
            <person name="Shi Y."/>
            <person name="Su Y.Y."/>
            <person name="Zhang Y.Q."/>
            <person name="Chen L.J."/>
            <person name="Yin Y."/>
            <person name="Lin M."/>
            <person name="Huang H."/>
            <person name="Deng H."/>
            <person name="Wang Z.W."/>
            <person name="Zhu S.L."/>
            <person name="Zhao X."/>
            <person name="Deng C."/>
            <person name="Niu S.C."/>
            <person name="Huang J."/>
            <person name="Wang M."/>
            <person name="Liu G.H."/>
            <person name="Yang H.J."/>
            <person name="Xiao X.J."/>
            <person name="Hsiao Y.Y."/>
            <person name="Wu W.L."/>
            <person name="Chen Y.Y."/>
            <person name="Mitsuda N."/>
            <person name="Ohme-Takagi M."/>
            <person name="Luo Y.B."/>
            <person name="Van de Peer Y."/>
            <person name="Liu Z.J."/>
        </authorList>
    </citation>
    <scope>NUCLEOTIDE SEQUENCE [LARGE SCALE GENOMIC DNA]</scope>
    <source>
        <tissue evidence="1">The whole plant</tissue>
    </source>
</reference>
<accession>A0A2I0XG79</accession>
<organism evidence="1 2">
    <name type="scientific">Dendrobium catenatum</name>
    <dbReference type="NCBI Taxonomy" id="906689"/>
    <lineage>
        <taxon>Eukaryota</taxon>
        <taxon>Viridiplantae</taxon>
        <taxon>Streptophyta</taxon>
        <taxon>Embryophyta</taxon>
        <taxon>Tracheophyta</taxon>
        <taxon>Spermatophyta</taxon>
        <taxon>Magnoliopsida</taxon>
        <taxon>Liliopsida</taxon>
        <taxon>Asparagales</taxon>
        <taxon>Orchidaceae</taxon>
        <taxon>Epidendroideae</taxon>
        <taxon>Malaxideae</taxon>
        <taxon>Dendrobiinae</taxon>
        <taxon>Dendrobium</taxon>
    </lineage>
</organism>
<evidence type="ECO:0000313" key="1">
    <source>
        <dbReference type="EMBL" id="PKU86900.1"/>
    </source>
</evidence>
<keyword evidence="2" id="KW-1185">Reference proteome</keyword>
<dbReference type="EMBL" id="KZ501905">
    <property type="protein sequence ID" value="PKU86900.1"/>
    <property type="molecule type" value="Genomic_DNA"/>
</dbReference>